<proteinExistence type="predicted"/>
<feature type="transmembrane region" description="Helical" evidence="4">
    <location>
        <begin position="42"/>
        <end position="62"/>
    </location>
</feature>
<accession>A0A845BHU7</accession>
<dbReference type="RefSeq" id="WP_160936127.1">
    <property type="nucleotide sequence ID" value="NZ_SNVJ01000004.1"/>
</dbReference>
<evidence type="ECO:0000313" key="6">
    <source>
        <dbReference type="EMBL" id="MXP63009.1"/>
    </source>
</evidence>
<dbReference type="Pfam" id="PF04588">
    <property type="entry name" value="HIG_1_N"/>
    <property type="match status" value="1"/>
</dbReference>
<dbReference type="OrthoDB" id="7284889at2"/>
<reference evidence="6 7" key="1">
    <citation type="submission" date="2019-03" db="EMBL/GenBank/DDBJ databases">
        <title>Roseomonas sp. a novel Roseomonas species isolated from Sea whip Gorgonian.</title>
        <authorList>
            <person name="Li F."/>
            <person name="Pan X."/>
            <person name="Huang S."/>
            <person name="Li Z."/>
            <person name="Meng B."/>
        </authorList>
    </citation>
    <scope>NUCLEOTIDE SEQUENCE [LARGE SCALE GENOMIC DNA]</scope>
    <source>
        <strain evidence="6 7">M0104</strain>
    </source>
</reference>
<dbReference type="AlphaFoldDB" id="A0A845BHU7"/>
<sequence>MQTFLSVLLGVAMLATFGVMMAGVLGAVRGGADGARSNRLMRWRIGLQALSILLFLALMLSLGR</sequence>
<keyword evidence="2 4" id="KW-1133">Transmembrane helix</keyword>
<evidence type="ECO:0000256" key="4">
    <source>
        <dbReference type="SAM" id="Phobius"/>
    </source>
</evidence>
<evidence type="ECO:0000256" key="2">
    <source>
        <dbReference type="ARBA" id="ARBA00022989"/>
    </source>
</evidence>
<organism evidence="6 7">
    <name type="scientific">Teichococcus coralli</name>
    <dbReference type="NCBI Taxonomy" id="2545983"/>
    <lineage>
        <taxon>Bacteria</taxon>
        <taxon>Pseudomonadati</taxon>
        <taxon>Pseudomonadota</taxon>
        <taxon>Alphaproteobacteria</taxon>
        <taxon>Acetobacterales</taxon>
        <taxon>Roseomonadaceae</taxon>
        <taxon>Roseomonas</taxon>
    </lineage>
</organism>
<feature type="domain" description="HIG1" evidence="5">
    <location>
        <begin position="1"/>
        <end position="64"/>
    </location>
</feature>
<gene>
    <name evidence="6" type="ORF">E0493_06535</name>
</gene>
<evidence type="ECO:0000313" key="7">
    <source>
        <dbReference type="Proteomes" id="UP000460715"/>
    </source>
</evidence>
<evidence type="ECO:0000256" key="1">
    <source>
        <dbReference type="ARBA" id="ARBA00022692"/>
    </source>
</evidence>
<dbReference type="PROSITE" id="PS51503">
    <property type="entry name" value="HIG1"/>
    <property type="match status" value="1"/>
</dbReference>
<dbReference type="InterPro" id="IPR007667">
    <property type="entry name" value="Hypoxia_induced_domain"/>
</dbReference>
<keyword evidence="1 4" id="KW-0812">Transmembrane</keyword>
<protein>
    <submittedName>
        <fullName evidence="6">Twin transmembrane helix small protein</fullName>
    </submittedName>
</protein>
<dbReference type="NCBIfam" id="NF033233">
    <property type="entry name" value="twin_helix"/>
    <property type="match status" value="1"/>
</dbReference>
<evidence type="ECO:0000256" key="3">
    <source>
        <dbReference type="ARBA" id="ARBA00023136"/>
    </source>
</evidence>
<dbReference type="EMBL" id="SNVJ01000004">
    <property type="protein sequence ID" value="MXP63009.1"/>
    <property type="molecule type" value="Genomic_DNA"/>
</dbReference>
<dbReference type="Proteomes" id="UP000460715">
    <property type="component" value="Unassembled WGS sequence"/>
</dbReference>
<keyword evidence="3 4" id="KW-0472">Membrane</keyword>
<name>A0A845BHU7_9PROT</name>
<evidence type="ECO:0000259" key="5">
    <source>
        <dbReference type="PROSITE" id="PS51503"/>
    </source>
</evidence>
<comment type="caution">
    <text evidence="6">The sequence shown here is derived from an EMBL/GenBank/DDBJ whole genome shotgun (WGS) entry which is preliminary data.</text>
</comment>
<keyword evidence="7" id="KW-1185">Reference proteome</keyword>